<evidence type="ECO:0000313" key="2">
    <source>
        <dbReference type="EMBL" id="SIS39928.1"/>
    </source>
</evidence>
<feature type="transmembrane region" description="Helical" evidence="1">
    <location>
        <begin position="39"/>
        <end position="61"/>
    </location>
</feature>
<dbReference type="EMBL" id="FTOD01000001">
    <property type="protein sequence ID" value="SIS39928.1"/>
    <property type="molecule type" value="Genomic_DNA"/>
</dbReference>
<accession>A0A1N7IS64</accession>
<protein>
    <submittedName>
        <fullName evidence="2">Uncharacterized protein</fullName>
    </submittedName>
</protein>
<reference evidence="3" key="1">
    <citation type="submission" date="2017-01" db="EMBL/GenBank/DDBJ databases">
        <authorList>
            <person name="Varghese N."/>
            <person name="Submissions S."/>
        </authorList>
    </citation>
    <scope>NUCLEOTIDE SEQUENCE [LARGE SCALE GENOMIC DNA]</scope>
    <source>
        <strain evidence="3">DSM 45196</strain>
    </source>
</reference>
<gene>
    <name evidence="2" type="ORF">SAMN05421790_101301</name>
</gene>
<keyword evidence="1" id="KW-1133">Transmembrane helix</keyword>
<sequence length="67" mass="7950">MNGLFHWIPSLTSMRLKIKGSKFVQADHPTVLRRVVVKLINSFFNLILWIVRFFPCLRMLVGNFRFV</sequence>
<proteinExistence type="predicted"/>
<organism evidence="2 3">
    <name type="scientific">Kroppenstedtia eburnea</name>
    <dbReference type="NCBI Taxonomy" id="714067"/>
    <lineage>
        <taxon>Bacteria</taxon>
        <taxon>Bacillati</taxon>
        <taxon>Bacillota</taxon>
        <taxon>Bacilli</taxon>
        <taxon>Bacillales</taxon>
        <taxon>Thermoactinomycetaceae</taxon>
        <taxon>Kroppenstedtia</taxon>
    </lineage>
</organism>
<dbReference type="AlphaFoldDB" id="A0A1N7IS64"/>
<dbReference type="Proteomes" id="UP000186795">
    <property type="component" value="Unassembled WGS sequence"/>
</dbReference>
<keyword evidence="1" id="KW-0472">Membrane</keyword>
<evidence type="ECO:0000313" key="3">
    <source>
        <dbReference type="Proteomes" id="UP000186795"/>
    </source>
</evidence>
<name>A0A1N7IS64_9BACL</name>
<keyword evidence="3" id="KW-1185">Reference proteome</keyword>
<keyword evidence="1" id="KW-0812">Transmembrane</keyword>
<evidence type="ECO:0000256" key="1">
    <source>
        <dbReference type="SAM" id="Phobius"/>
    </source>
</evidence>